<dbReference type="InterPro" id="IPR005829">
    <property type="entry name" value="Sugar_transporter_CS"/>
</dbReference>
<evidence type="ECO:0000256" key="4">
    <source>
        <dbReference type="ARBA" id="ARBA00022989"/>
    </source>
</evidence>
<evidence type="ECO:0000259" key="7">
    <source>
        <dbReference type="PROSITE" id="PS50850"/>
    </source>
</evidence>
<feature type="transmembrane region" description="Helical" evidence="6">
    <location>
        <begin position="77"/>
        <end position="97"/>
    </location>
</feature>
<dbReference type="GO" id="GO:0022857">
    <property type="term" value="F:transmembrane transporter activity"/>
    <property type="evidence" value="ECO:0007669"/>
    <property type="project" value="InterPro"/>
</dbReference>
<evidence type="ECO:0000313" key="8">
    <source>
        <dbReference type="EMBL" id="SHJ36536.1"/>
    </source>
</evidence>
<keyword evidence="4 6" id="KW-1133">Transmembrane helix</keyword>
<sequence length="665" mass="72308">MEQTKNKNFGLILAVYLLGIFMGALDTGIVTPARTIIQNNLSVDEKTGIWMITIYTLAYAASIPIMGKLADKYGRKYIYLTSIFLFGIGSMFCGLAQNMDSFTVLLIARAVQAIGGGGILPVATAEFGTTFPREKRGMALGLVGGVFGIANIFGASAGSAILDLFGKNNWQYIFYIHIPITLFILIAGFLTLPNTKEKNVKPIDFAGISILTVMVLSLLYGLKNVDFFSLGTSVMSSAVLPFLLIFIFLLPIFIQVEKKAQDPVINLKYFKNANIVITLVLSFVIGVAMMGMIFVPQFSENALKIASGSGGYFVLVLAVFAGVGAPLSGRLIDLFGVKIVLGFGFIANIAGALYLVLITTNYPTFFHVIVSLILIGLGMGFTIGTPLNYMMLENTRKEESNSALATLSLIRSIGTAIAPAIMIGFIAHAGIGIQSNVMELLPTEISVPPLPYAQELTDEFAKLKSDPATSEQFSKFTMPDLTSMQTVQINMNGNGDYMMPNDLVDLMKTSDVTNITQNTKILADRMFMEMTPDVIIKITSGIDNGISGLSKGIESLDQKIIEMEKMPIGAGPGPAVIAQMKTSKIQMSETLQKMTALRDAVPSSFEQAKANYLREIDNTSPEIEKAFQTTLNKGFKQVYLTVFAASVIAILLLIFYRDDYKVRKK</sequence>
<dbReference type="InterPro" id="IPR011701">
    <property type="entry name" value="MFS"/>
</dbReference>
<dbReference type="SUPFAM" id="SSF103473">
    <property type="entry name" value="MFS general substrate transporter"/>
    <property type="match status" value="1"/>
</dbReference>
<dbReference type="PROSITE" id="PS00216">
    <property type="entry name" value="SUGAR_TRANSPORT_1"/>
    <property type="match status" value="1"/>
</dbReference>
<feature type="transmembrane region" description="Helical" evidence="6">
    <location>
        <begin position="310"/>
        <end position="327"/>
    </location>
</feature>
<feature type="transmembrane region" description="Helical" evidence="6">
    <location>
        <begin position="365"/>
        <end position="389"/>
    </location>
</feature>
<keyword evidence="2" id="KW-0813">Transport</keyword>
<feature type="transmembrane region" description="Helical" evidence="6">
    <location>
        <begin position="234"/>
        <end position="254"/>
    </location>
</feature>
<name>A0A1M6IPZ2_9FIRM</name>
<dbReference type="Gene3D" id="1.20.1250.20">
    <property type="entry name" value="MFS general substrate transporter like domains"/>
    <property type="match status" value="1"/>
</dbReference>
<feature type="transmembrane region" description="Helical" evidence="6">
    <location>
        <begin position="409"/>
        <end position="431"/>
    </location>
</feature>
<dbReference type="PROSITE" id="PS50850">
    <property type="entry name" value="MFS"/>
    <property type="match status" value="1"/>
</dbReference>
<comment type="subcellular location">
    <subcellularLocation>
        <location evidence="1">Cell membrane</location>
        <topology evidence="1">Multi-pass membrane protein</topology>
    </subcellularLocation>
</comment>
<dbReference type="RefSeq" id="WP_073994108.1">
    <property type="nucleotide sequence ID" value="NZ_FQYT01000019.1"/>
</dbReference>
<reference evidence="8 9" key="1">
    <citation type="submission" date="2016-11" db="EMBL/GenBank/DDBJ databases">
        <authorList>
            <person name="Jaros S."/>
            <person name="Januszkiewicz K."/>
            <person name="Wedrychowicz H."/>
        </authorList>
    </citation>
    <scope>NUCLEOTIDE SEQUENCE [LARGE SCALE GENOMIC DNA]</scope>
    <source>
        <strain evidence="8 9">DSM 15970</strain>
    </source>
</reference>
<feature type="transmembrane region" description="Helical" evidence="6">
    <location>
        <begin position="172"/>
        <end position="191"/>
    </location>
</feature>
<feature type="transmembrane region" description="Helical" evidence="6">
    <location>
        <begin position="339"/>
        <end position="359"/>
    </location>
</feature>
<dbReference type="Proteomes" id="UP000184342">
    <property type="component" value="Unassembled WGS sequence"/>
</dbReference>
<organism evidence="8 9">
    <name type="scientific">Parasporobacterium paucivorans DSM 15970</name>
    <dbReference type="NCBI Taxonomy" id="1122934"/>
    <lineage>
        <taxon>Bacteria</taxon>
        <taxon>Bacillati</taxon>
        <taxon>Bacillota</taxon>
        <taxon>Clostridia</taxon>
        <taxon>Lachnospirales</taxon>
        <taxon>Lachnospiraceae</taxon>
        <taxon>Parasporobacterium</taxon>
    </lineage>
</organism>
<dbReference type="GO" id="GO:0005886">
    <property type="term" value="C:plasma membrane"/>
    <property type="evidence" value="ECO:0007669"/>
    <property type="project" value="UniProtKB-SubCell"/>
</dbReference>
<gene>
    <name evidence="8" type="ORF">SAMN02745691_01820</name>
</gene>
<dbReference type="STRING" id="1122934.SAMN02745691_01820"/>
<feature type="transmembrane region" description="Helical" evidence="6">
    <location>
        <begin position="49"/>
        <end position="70"/>
    </location>
</feature>
<evidence type="ECO:0000256" key="3">
    <source>
        <dbReference type="ARBA" id="ARBA00022692"/>
    </source>
</evidence>
<evidence type="ECO:0000256" key="6">
    <source>
        <dbReference type="SAM" id="Phobius"/>
    </source>
</evidence>
<accession>A0A1M6IPZ2</accession>
<feature type="transmembrane region" description="Helical" evidence="6">
    <location>
        <begin position="103"/>
        <end position="125"/>
    </location>
</feature>
<keyword evidence="3 6" id="KW-0812">Transmembrane</keyword>
<feature type="transmembrane region" description="Helical" evidence="6">
    <location>
        <begin position="638"/>
        <end position="656"/>
    </location>
</feature>
<feature type="domain" description="Major facilitator superfamily (MFS) profile" evidence="7">
    <location>
        <begin position="12"/>
        <end position="461"/>
    </location>
</feature>
<evidence type="ECO:0000256" key="1">
    <source>
        <dbReference type="ARBA" id="ARBA00004651"/>
    </source>
</evidence>
<dbReference type="InterPro" id="IPR036259">
    <property type="entry name" value="MFS_trans_sf"/>
</dbReference>
<evidence type="ECO:0000256" key="5">
    <source>
        <dbReference type="ARBA" id="ARBA00023136"/>
    </source>
</evidence>
<feature type="transmembrane region" description="Helical" evidence="6">
    <location>
        <begin position="275"/>
        <end position="298"/>
    </location>
</feature>
<dbReference type="OrthoDB" id="102502at2"/>
<evidence type="ECO:0000256" key="2">
    <source>
        <dbReference type="ARBA" id="ARBA00022448"/>
    </source>
</evidence>
<dbReference type="PANTHER" id="PTHR42718:SF35">
    <property type="entry name" value="BLL0718 PROTEIN"/>
    <property type="match status" value="1"/>
</dbReference>
<keyword evidence="5 6" id="KW-0472">Membrane</keyword>
<protein>
    <submittedName>
        <fullName evidence="8">Drug resistance transporter, EmrB/QacA subfamily</fullName>
    </submittedName>
</protein>
<dbReference type="Gene3D" id="1.20.1720.10">
    <property type="entry name" value="Multidrug resistance protein D"/>
    <property type="match status" value="1"/>
</dbReference>
<evidence type="ECO:0000313" key="9">
    <source>
        <dbReference type="Proteomes" id="UP000184342"/>
    </source>
</evidence>
<dbReference type="CDD" id="cd17321">
    <property type="entry name" value="MFS_MMR_MDR_like"/>
    <property type="match status" value="1"/>
</dbReference>
<feature type="transmembrane region" description="Helical" evidence="6">
    <location>
        <begin position="137"/>
        <end position="160"/>
    </location>
</feature>
<feature type="transmembrane region" description="Helical" evidence="6">
    <location>
        <begin position="203"/>
        <end position="222"/>
    </location>
</feature>
<keyword evidence="9" id="KW-1185">Reference proteome</keyword>
<dbReference type="EMBL" id="FQYT01000019">
    <property type="protein sequence ID" value="SHJ36536.1"/>
    <property type="molecule type" value="Genomic_DNA"/>
</dbReference>
<dbReference type="PANTHER" id="PTHR42718">
    <property type="entry name" value="MAJOR FACILITATOR SUPERFAMILY MULTIDRUG TRANSPORTER MFSC"/>
    <property type="match status" value="1"/>
</dbReference>
<feature type="transmembrane region" description="Helical" evidence="6">
    <location>
        <begin position="9"/>
        <end position="29"/>
    </location>
</feature>
<dbReference type="AlphaFoldDB" id="A0A1M6IPZ2"/>
<dbReference type="Pfam" id="PF07690">
    <property type="entry name" value="MFS_1"/>
    <property type="match status" value="1"/>
</dbReference>
<proteinExistence type="predicted"/>
<dbReference type="InterPro" id="IPR020846">
    <property type="entry name" value="MFS_dom"/>
</dbReference>